<protein>
    <recommendedName>
        <fullName evidence="4 5">Kynureninase</fullName>
        <ecNumber evidence="4 5">3.7.1.3</ecNumber>
    </recommendedName>
    <alternativeName>
        <fullName evidence="4">L-kynurenine hydrolase</fullName>
    </alternativeName>
</protein>
<dbReference type="InterPro" id="IPR015421">
    <property type="entry name" value="PyrdxlP-dep_Trfase_major"/>
</dbReference>
<gene>
    <name evidence="4" type="primary">kynU</name>
    <name evidence="7" type="ORF">GS18_0217405</name>
</gene>
<sequence>MDPDKASALDKQDDLACYRQEFYLKEGIIYMDGNSLGLPSKRTEAALLQMLEAWKEHGIDGWTKGDKPWYYLSETLGGQSAFLVGAKPHEVIVTGSTTVNLHQLAASFFKPEGKRTKILADELNFPSDIYALQSQLSLKGLDADTHLVKVKSKDGQTLDEDEIIACMTEDVAMAVLPTVLYRSGQLLDIERLTKAAHERGIIIGFDGCHSVGAIPHEMHKWGTDFAYWCNYKYVNGGPGAAAGLFVHEKHLGRKRPGLSGWFGSNKEQQFDMEHTFTPADSAGAYQIGTPHIFSSAPLSASLEMFKEATMAAIRRKSLSMTRVMMDLIEEELSGYSFEIVNPKEDARRGGHVALMHPEAARICKALKQDGVIPDYRSPNIIRLAPAPFYTSYGEIWKTVQFLKTIMREKRYEQFENIREVIA</sequence>
<comment type="caution">
    <text evidence="4">Lacks conserved residue(s) required for the propagation of feature annotation.</text>
</comment>
<dbReference type="RefSeq" id="WP_029566162.1">
    <property type="nucleotide sequence ID" value="NZ_JNVC02000014.1"/>
</dbReference>
<feature type="binding site" evidence="4">
    <location>
        <position position="289"/>
    </location>
    <ligand>
        <name>pyridoxal 5'-phosphate</name>
        <dbReference type="ChEBI" id="CHEBI:597326"/>
    </ligand>
</feature>
<dbReference type="HAMAP" id="MF_01970">
    <property type="entry name" value="Kynureninase"/>
    <property type="match status" value="1"/>
</dbReference>
<keyword evidence="3 4" id="KW-0663">Pyridoxal phosphate</keyword>
<dbReference type="GO" id="GO:0030429">
    <property type="term" value="F:kynureninase activity"/>
    <property type="evidence" value="ECO:0007669"/>
    <property type="project" value="UniProtKB-UniRule"/>
</dbReference>
<dbReference type="Gene3D" id="3.40.640.10">
    <property type="entry name" value="Type I PLP-dependent aspartate aminotransferase-like (Major domain)"/>
    <property type="match status" value="1"/>
</dbReference>
<dbReference type="InterPro" id="IPR010111">
    <property type="entry name" value="Kynureninase"/>
</dbReference>
<evidence type="ECO:0000256" key="5">
    <source>
        <dbReference type="NCBIfam" id="TIGR01814"/>
    </source>
</evidence>
<comment type="similarity">
    <text evidence="4 6">Belongs to the kynureninase family.</text>
</comment>
<accession>A0A084GLU8</accession>
<dbReference type="OrthoDB" id="9812626at2"/>
<comment type="subunit">
    <text evidence="4 6">Homodimer.</text>
</comment>
<comment type="caution">
    <text evidence="7">The sequence shown here is derived from an EMBL/GenBank/DDBJ whole genome shotgun (WGS) entry which is preliminary data.</text>
</comment>
<comment type="catalytic activity">
    <reaction evidence="4 6">
        <text>L-kynurenine + H2O = anthranilate + L-alanine + H(+)</text>
        <dbReference type="Rhea" id="RHEA:16813"/>
        <dbReference type="ChEBI" id="CHEBI:15377"/>
        <dbReference type="ChEBI" id="CHEBI:15378"/>
        <dbReference type="ChEBI" id="CHEBI:16567"/>
        <dbReference type="ChEBI" id="CHEBI:57959"/>
        <dbReference type="ChEBI" id="CHEBI:57972"/>
        <dbReference type="EC" id="3.7.1.3"/>
    </reaction>
</comment>
<evidence type="ECO:0000256" key="3">
    <source>
        <dbReference type="ARBA" id="ARBA00022898"/>
    </source>
</evidence>
<dbReference type="GO" id="GO:0005737">
    <property type="term" value="C:cytoplasm"/>
    <property type="evidence" value="ECO:0007669"/>
    <property type="project" value="UniProtKB-UniRule"/>
</dbReference>
<feature type="binding site" evidence="4">
    <location>
        <position position="231"/>
    </location>
    <ligand>
        <name>pyridoxal 5'-phosphate</name>
        <dbReference type="ChEBI" id="CHEBI:597326"/>
    </ligand>
</feature>
<dbReference type="Gene3D" id="3.90.1150.10">
    <property type="entry name" value="Aspartate Aminotransferase, domain 1"/>
    <property type="match status" value="1"/>
</dbReference>
<comment type="cofactor">
    <cofactor evidence="4 6">
        <name>pyridoxal 5'-phosphate</name>
        <dbReference type="ChEBI" id="CHEBI:597326"/>
    </cofactor>
</comment>
<dbReference type="GO" id="GO:0009435">
    <property type="term" value="P:NAD+ biosynthetic process"/>
    <property type="evidence" value="ECO:0007669"/>
    <property type="project" value="UniProtKB-UniRule"/>
</dbReference>
<dbReference type="EMBL" id="JNVC02000014">
    <property type="protein sequence ID" value="KEZ48310.1"/>
    <property type="molecule type" value="Genomic_DNA"/>
</dbReference>
<dbReference type="UniPathway" id="UPA00334">
    <property type="reaction ID" value="UER00455"/>
</dbReference>
<dbReference type="GO" id="GO:0043420">
    <property type="term" value="P:anthranilate metabolic process"/>
    <property type="evidence" value="ECO:0007669"/>
    <property type="project" value="TreeGrafter"/>
</dbReference>
<evidence type="ECO:0000256" key="1">
    <source>
        <dbReference type="ARBA" id="ARBA00022642"/>
    </source>
</evidence>
<dbReference type="InterPro" id="IPR015424">
    <property type="entry name" value="PyrdxlP-dep_Trfase"/>
</dbReference>
<keyword evidence="8" id="KW-1185">Reference proteome</keyword>
<name>A0A084GLU8_METID</name>
<dbReference type="GO" id="GO:0030170">
    <property type="term" value="F:pyridoxal phosphate binding"/>
    <property type="evidence" value="ECO:0007669"/>
    <property type="project" value="UniProtKB-UniRule"/>
</dbReference>
<comment type="catalytic activity">
    <reaction evidence="6">
        <text>3-hydroxy-L-kynurenine + H2O = 3-hydroxyanthranilate + L-alanine + H(+)</text>
        <dbReference type="Rhea" id="RHEA:25143"/>
        <dbReference type="ChEBI" id="CHEBI:15377"/>
        <dbReference type="ChEBI" id="CHEBI:15378"/>
        <dbReference type="ChEBI" id="CHEBI:36559"/>
        <dbReference type="ChEBI" id="CHEBI:57972"/>
        <dbReference type="ChEBI" id="CHEBI:58125"/>
        <dbReference type="EC" id="3.7.1.3"/>
    </reaction>
</comment>
<dbReference type="NCBIfam" id="TIGR01814">
    <property type="entry name" value="kynureninase"/>
    <property type="match status" value="1"/>
</dbReference>
<feature type="binding site" evidence="4">
    <location>
        <position position="206"/>
    </location>
    <ligand>
        <name>pyridoxal 5'-phosphate</name>
        <dbReference type="ChEBI" id="CHEBI:597326"/>
    </ligand>
</feature>
<keyword evidence="2 4" id="KW-0378">Hydrolase</keyword>
<dbReference type="PIRSF" id="PIRSF038800">
    <property type="entry name" value="KYNU"/>
    <property type="match status" value="1"/>
</dbReference>
<dbReference type="Proteomes" id="UP000028549">
    <property type="component" value="Unassembled WGS sequence"/>
</dbReference>
<dbReference type="PANTHER" id="PTHR14084">
    <property type="entry name" value="KYNURENINASE"/>
    <property type="match status" value="1"/>
</dbReference>
<dbReference type="PANTHER" id="PTHR14084:SF0">
    <property type="entry name" value="KYNURENINASE"/>
    <property type="match status" value="1"/>
</dbReference>
<proteinExistence type="inferred from homology"/>
<evidence type="ECO:0000313" key="8">
    <source>
        <dbReference type="Proteomes" id="UP000028549"/>
    </source>
</evidence>
<comment type="pathway">
    <text evidence="4 6">Cofactor biosynthesis; NAD(+) biosynthesis; quinolinate from L-kynurenine: step 2/3.</text>
</comment>
<reference evidence="7 8" key="1">
    <citation type="journal article" date="2005" name="Int. J. Syst. Evol. Microbiol.">
        <title>Bacillus cibi sp. nov., isolated from jeotgal, a traditional Korean fermented seafood.</title>
        <authorList>
            <person name="Yoon J.H."/>
            <person name="Lee C.H."/>
            <person name="Oh T.K."/>
        </authorList>
    </citation>
    <scope>NUCLEOTIDE SEQUENCE [LARGE SCALE GENOMIC DNA]</scope>
    <source>
        <strain evidence="7 8">DSM 16189</strain>
    </source>
</reference>
<organism evidence="7 8">
    <name type="scientific">Metabacillus indicus</name>
    <name type="common">Bacillus indicus</name>
    <dbReference type="NCBI Taxonomy" id="246786"/>
    <lineage>
        <taxon>Bacteria</taxon>
        <taxon>Bacillati</taxon>
        <taxon>Bacillota</taxon>
        <taxon>Bacilli</taxon>
        <taxon>Bacillales</taxon>
        <taxon>Bacillaceae</taxon>
        <taxon>Metabacillus</taxon>
    </lineage>
</organism>
<dbReference type="Pfam" id="PF22580">
    <property type="entry name" value="KYNU_C"/>
    <property type="match status" value="1"/>
</dbReference>
<feature type="binding site" evidence="4">
    <location>
        <position position="98"/>
    </location>
    <ligand>
        <name>pyridoxal 5'-phosphate</name>
        <dbReference type="ChEBI" id="CHEBI:597326"/>
    </ligand>
</feature>
<dbReference type="GO" id="GO:0019805">
    <property type="term" value="P:quinolinate biosynthetic process"/>
    <property type="evidence" value="ECO:0007669"/>
    <property type="project" value="UniProtKB-UniRule"/>
</dbReference>
<dbReference type="UniPathway" id="UPA00253">
    <property type="reaction ID" value="UER00329"/>
</dbReference>
<dbReference type="GO" id="GO:0097053">
    <property type="term" value="P:L-kynurenine catabolic process"/>
    <property type="evidence" value="ECO:0007669"/>
    <property type="project" value="UniProtKB-UniRule"/>
</dbReference>
<feature type="binding site" evidence="4">
    <location>
        <position position="209"/>
    </location>
    <ligand>
        <name>pyridoxal 5'-phosphate</name>
        <dbReference type="ChEBI" id="CHEBI:597326"/>
    </ligand>
</feature>
<feature type="binding site" evidence="4">
    <location>
        <position position="261"/>
    </location>
    <ligand>
        <name>pyridoxal 5'-phosphate</name>
        <dbReference type="ChEBI" id="CHEBI:597326"/>
    </ligand>
</feature>
<dbReference type="InterPro" id="IPR015422">
    <property type="entry name" value="PyrdxlP-dep_Trfase_small"/>
</dbReference>
<dbReference type="GO" id="GO:0019441">
    <property type="term" value="P:L-tryptophan catabolic process to kynurenine"/>
    <property type="evidence" value="ECO:0007669"/>
    <property type="project" value="TreeGrafter"/>
</dbReference>
<feature type="modified residue" description="N6-(pyridoxal phosphate)lysine" evidence="4">
    <location>
        <position position="232"/>
    </location>
</feature>
<feature type="binding site" evidence="4">
    <location>
        <begin position="125"/>
        <end position="128"/>
    </location>
    <ligand>
        <name>pyridoxal 5'-phosphate</name>
        <dbReference type="ChEBI" id="CHEBI:597326"/>
    </ligand>
</feature>
<dbReference type="STRING" id="246786.GS18_0217405"/>
<evidence type="ECO:0000256" key="6">
    <source>
        <dbReference type="PIRNR" id="PIRNR038800"/>
    </source>
</evidence>
<comment type="function">
    <text evidence="4 6">Catalyzes the cleavage of L-kynurenine (L-Kyn) and L-3-hydroxykynurenine (L-3OHKyn) into anthranilic acid (AA) and 3-hydroxyanthranilic acid (3-OHAA), respectively.</text>
</comment>
<comment type="pathway">
    <text evidence="4 6">Amino-acid degradation; L-kynurenine degradation; L-alanine and anthranilate from L-kynurenine: step 1/1.</text>
</comment>
<evidence type="ECO:0000256" key="2">
    <source>
        <dbReference type="ARBA" id="ARBA00022801"/>
    </source>
</evidence>
<evidence type="ECO:0000256" key="4">
    <source>
        <dbReference type="HAMAP-Rule" id="MF_01970"/>
    </source>
</evidence>
<dbReference type="SUPFAM" id="SSF53383">
    <property type="entry name" value="PLP-dependent transferases"/>
    <property type="match status" value="1"/>
</dbReference>
<feature type="binding site" evidence="4">
    <location>
        <position position="97"/>
    </location>
    <ligand>
        <name>pyridoxal 5'-phosphate</name>
        <dbReference type="ChEBI" id="CHEBI:597326"/>
    </ligand>
</feature>
<dbReference type="AlphaFoldDB" id="A0A084GLU8"/>
<keyword evidence="1 4" id="KW-0662">Pyridine nucleotide biosynthesis</keyword>
<evidence type="ECO:0000313" key="7">
    <source>
        <dbReference type="EMBL" id="KEZ48310.1"/>
    </source>
</evidence>
<dbReference type="EC" id="3.7.1.3" evidence="4 5"/>